<keyword evidence="2" id="KW-1133">Transmembrane helix</keyword>
<keyword evidence="2" id="KW-0812">Transmembrane</keyword>
<accession>A0A4Q7LG98</accession>
<dbReference type="AlphaFoldDB" id="A0A4Q7LG98"/>
<feature type="coiled-coil region" evidence="1">
    <location>
        <begin position="57"/>
        <end position="126"/>
    </location>
</feature>
<evidence type="ECO:0000313" key="3">
    <source>
        <dbReference type="EMBL" id="RZS53112.1"/>
    </source>
</evidence>
<comment type="caution">
    <text evidence="3">The sequence shown here is derived from an EMBL/GenBank/DDBJ whole genome shotgun (WGS) entry which is preliminary data.</text>
</comment>
<dbReference type="InterPro" id="IPR046703">
    <property type="entry name" value="DUF6776"/>
</dbReference>
<dbReference type="Pfam" id="PF20567">
    <property type="entry name" value="DUF6776"/>
    <property type="match status" value="1"/>
</dbReference>
<dbReference type="EMBL" id="SGWV01000010">
    <property type="protein sequence ID" value="RZS53112.1"/>
    <property type="molecule type" value="Genomic_DNA"/>
</dbReference>
<keyword evidence="4" id="KW-1185">Reference proteome</keyword>
<keyword evidence="2" id="KW-0472">Membrane</keyword>
<reference evidence="3 4" key="1">
    <citation type="submission" date="2019-02" db="EMBL/GenBank/DDBJ databases">
        <title>Genomic Encyclopedia of Type Strains, Phase IV (KMG-IV): sequencing the most valuable type-strain genomes for metagenomic binning, comparative biology and taxonomic classification.</title>
        <authorList>
            <person name="Goeker M."/>
        </authorList>
    </citation>
    <scope>NUCLEOTIDE SEQUENCE [LARGE SCALE GENOMIC DNA]</scope>
    <source>
        <strain evidence="3 4">DSM 10617</strain>
    </source>
</reference>
<proteinExistence type="predicted"/>
<organism evidence="3 4">
    <name type="scientific">Sphaerotilus mobilis</name>
    <dbReference type="NCBI Taxonomy" id="47994"/>
    <lineage>
        <taxon>Bacteria</taxon>
        <taxon>Pseudomonadati</taxon>
        <taxon>Pseudomonadota</taxon>
        <taxon>Betaproteobacteria</taxon>
        <taxon>Burkholderiales</taxon>
        <taxon>Sphaerotilaceae</taxon>
        <taxon>Sphaerotilus</taxon>
    </lineage>
</organism>
<evidence type="ECO:0000313" key="4">
    <source>
        <dbReference type="Proteomes" id="UP000293433"/>
    </source>
</evidence>
<evidence type="ECO:0000256" key="2">
    <source>
        <dbReference type="SAM" id="Phobius"/>
    </source>
</evidence>
<name>A0A4Q7LG98_9BURK</name>
<evidence type="ECO:0000256" key="1">
    <source>
        <dbReference type="SAM" id="Coils"/>
    </source>
</evidence>
<dbReference type="Proteomes" id="UP000293433">
    <property type="component" value="Unassembled WGS sequence"/>
</dbReference>
<protein>
    <submittedName>
        <fullName evidence="3">Uncharacterized protein</fullName>
    </submittedName>
</protein>
<feature type="transmembrane region" description="Helical" evidence="2">
    <location>
        <begin position="29"/>
        <end position="47"/>
    </location>
</feature>
<dbReference type="OrthoDB" id="8585321at2"/>
<sequence>MRWKLLRRRLSVSAPRVAVRSRLPWPLRWAAFALMLGFCAALGMWAYEFGKDIAGIDRDAQQELVTLRQEIGQLRDEHDRAVSVANSAETLLKTERATQDSLAARVKSLEAENLALARDLAFFERLMPSTGGNRALNLRGLQVEIEAPGRLRYQGLLMQASGRTATFQGRYELALSGTLDGKAWSLVVREPSQSVNLKQYQRLEGSADYPSTAIVKIVEIKVYDAAGKVQTTDTARL</sequence>
<keyword evidence="1" id="KW-0175">Coiled coil</keyword>
<dbReference type="RefSeq" id="WP_130482579.1">
    <property type="nucleotide sequence ID" value="NZ_SGWV01000010.1"/>
</dbReference>
<gene>
    <name evidence="3" type="ORF">EV685_2735</name>
</gene>